<dbReference type="STRING" id="630626.EBL_c22950"/>
<gene>
    <name evidence="1" type="ordered locus">EBL_c22950</name>
</gene>
<dbReference type="KEGG" id="ebt:EBL_c22950"/>
<evidence type="ECO:0000313" key="2">
    <source>
        <dbReference type="Proteomes" id="UP000001955"/>
    </source>
</evidence>
<evidence type="ECO:0000313" key="1">
    <source>
        <dbReference type="EMBL" id="AFJ47386.1"/>
    </source>
</evidence>
<dbReference type="HOGENOM" id="CLU_2496183_0_0_6"/>
<dbReference type="EMBL" id="CP001560">
    <property type="protein sequence ID" value="AFJ47386.1"/>
    <property type="molecule type" value="Genomic_DNA"/>
</dbReference>
<proteinExistence type="predicted"/>
<dbReference type="Proteomes" id="UP000001955">
    <property type="component" value="Chromosome"/>
</dbReference>
<keyword evidence="2" id="KW-1185">Reference proteome</keyword>
<sequence length="86" mass="9208">MKNQVIFLTITAINNSPVSPRGAKGARDEHRAEIRISDDGGRTGADCRRSIHRYSALNCATGRGTPVTGAALPGGFAQHPHRIFPD</sequence>
<organism evidence="1 2">
    <name type="scientific">Shimwellia blattae (strain ATCC 29907 / DSM 4481 / JCM 1650 / NBRC 105725 / CDC 9005-74)</name>
    <name type="common">Escherichia blattae</name>
    <dbReference type="NCBI Taxonomy" id="630626"/>
    <lineage>
        <taxon>Bacteria</taxon>
        <taxon>Pseudomonadati</taxon>
        <taxon>Pseudomonadota</taxon>
        <taxon>Gammaproteobacteria</taxon>
        <taxon>Enterobacterales</taxon>
        <taxon>Enterobacteriaceae</taxon>
        <taxon>Shimwellia</taxon>
    </lineage>
</organism>
<dbReference type="AlphaFoldDB" id="I2BA32"/>
<reference evidence="1 2" key="1">
    <citation type="journal article" date="2012" name="J. Bacteriol.">
        <title>Complete genome sequence of the B12-producing Shimwellia blattae strain DSM 4481, isolated from a cockroach.</title>
        <authorList>
            <person name="Brzuszkiewicz E."/>
            <person name="Waschkowitz T."/>
            <person name="Wiezer A."/>
            <person name="Daniel R."/>
        </authorList>
    </citation>
    <scope>NUCLEOTIDE SEQUENCE [LARGE SCALE GENOMIC DNA]</scope>
    <source>
        <strain evidence="2">ATCC 29907 / DSM 4481 / JCM 1650 / NBRC 105725 / CDC 9005-74</strain>
    </source>
</reference>
<name>I2BA32_SHIBC</name>
<protein>
    <submittedName>
        <fullName evidence="1">Uncharacterized protein</fullName>
    </submittedName>
</protein>
<accession>I2BA32</accession>